<keyword evidence="2" id="KW-0472">Membrane</keyword>
<dbReference type="EMBL" id="LGVV01000037">
    <property type="protein sequence ID" value="KNX40876.1"/>
    <property type="molecule type" value="Genomic_DNA"/>
</dbReference>
<feature type="domain" description="SPOR" evidence="3">
    <location>
        <begin position="222"/>
        <end position="307"/>
    </location>
</feature>
<feature type="transmembrane region" description="Helical" evidence="2">
    <location>
        <begin position="25"/>
        <end position="43"/>
    </location>
</feature>
<dbReference type="GO" id="GO:0051301">
    <property type="term" value="P:cell division"/>
    <property type="evidence" value="ECO:0007669"/>
    <property type="project" value="UniProtKB-KW"/>
</dbReference>
<evidence type="ECO:0000313" key="5">
    <source>
        <dbReference type="Proteomes" id="UP000037046"/>
    </source>
</evidence>
<dbReference type="PATRIC" id="fig|74031.6.peg.2615"/>
<dbReference type="InterPro" id="IPR036680">
    <property type="entry name" value="SPOR-like_sf"/>
</dbReference>
<feature type="region of interest" description="Disordered" evidence="1">
    <location>
        <begin position="161"/>
        <end position="194"/>
    </location>
</feature>
<accession>A0A0L6CT36</accession>
<dbReference type="STRING" id="74031.SAMN04488077_10140"/>
<dbReference type="RefSeq" id="WP_050663429.1">
    <property type="nucleotide sequence ID" value="NZ_CP118494.1"/>
</dbReference>
<evidence type="ECO:0000256" key="2">
    <source>
        <dbReference type="SAM" id="Phobius"/>
    </source>
</evidence>
<name>A0A0L6CT36_9RHOB</name>
<dbReference type="AlphaFoldDB" id="A0A0L6CT36"/>
<sequence length="307" mass="32102">MAEMHDAGFEPAPARTATLGTLTNITGAVLSLALVAGVGVWGYKLIMRDVSGVPVVRAVEGPMRMAPEDPGGQAADHQGLAVNAVAAEGIAAAPADRLILAPPPLDLKLEDVPRAAVAATEAAEVSPTAEAGEETPDDAPEVLQQASVQALADLVAEDVAPLTPLDPPQEDAEEAPQQAAVEGGLSRSLRPRQRPDVSQAVALAVAAARSTESAAQEIDPEAIPTGTRLAQLGAFESAAVAREEWDRLHSRFEDFLEGKNRVIQKAESGGRTFYRLRAMGFADLGEARRFCSALVAERADCIPVVTR</sequence>
<organism evidence="4 5">
    <name type="scientific">Roseovarius tolerans</name>
    <dbReference type="NCBI Taxonomy" id="74031"/>
    <lineage>
        <taxon>Bacteria</taxon>
        <taxon>Pseudomonadati</taxon>
        <taxon>Pseudomonadota</taxon>
        <taxon>Alphaproteobacteria</taxon>
        <taxon>Rhodobacterales</taxon>
        <taxon>Roseobacteraceae</taxon>
        <taxon>Roseovarius</taxon>
    </lineage>
</organism>
<reference evidence="5" key="1">
    <citation type="submission" date="2015-07" db="EMBL/GenBank/DDBJ databases">
        <title>Draft Genome Sequence of Roseovarius tolerans EL-164, a producer of N-Acylated Alanine Methyl Esters (NAMEs).</title>
        <authorList>
            <person name="Voget S."/>
            <person name="Bruns H."/>
            <person name="Wagner-Doebler I."/>
            <person name="Schulz S."/>
            <person name="Daniel R."/>
        </authorList>
    </citation>
    <scope>NUCLEOTIDE SEQUENCE [LARGE SCALE GENOMIC DNA]</scope>
    <source>
        <strain evidence="5">EL-164</strain>
    </source>
</reference>
<dbReference type="Proteomes" id="UP000037046">
    <property type="component" value="Unassembled WGS sequence"/>
</dbReference>
<evidence type="ECO:0000256" key="1">
    <source>
        <dbReference type="SAM" id="MobiDB-lite"/>
    </source>
</evidence>
<keyword evidence="2" id="KW-1133">Transmembrane helix</keyword>
<keyword evidence="5" id="KW-1185">Reference proteome</keyword>
<comment type="caution">
    <text evidence="4">The sequence shown here is derived from an EMBL/GenBank/DDBJ whole genome shotgun (WGS) entry which is preliminary data.</text>
</comment>
<keyword evidence="2" id="KW-0812">Transmembrane</keyword>
<feature type="compositionally biased region" description="Low complexity" evidence="1">
    <location>
        <begin position="119"/>
        <end position="130"/>
    </location>
</feature>
<keyword evidence="4" id="KW-0132">Cell division</keyword>
<gene>
    <name evidence="4" type="primary">ftsN</name>
    <name evidence="4" type="ORF">ROTO_25640</name>
</gene>
<proteinExistence type="predicted"/>
<dbReference type="PROSITE" id="PS51724">
    <property type="entry name" value="SPOR"/>
    <property type="match status" value="1"/>
</dbReference>
<evidence type="ECO:0000259" key="3">
    <source>
        <dbReference type="PROSITE" id="PS51724"/>
    </source>
</evidence>
<protein>
    <submittedName>
        <fullName evidence="4">Cell division protein FtsN</fullName>
    </submittedName>
</protein>
<evidence type="ECO:0000313" key="4">
    <source>
        <dbReference type="EMBL" id="KNX40876.1"/>
    </source>
</evidence>
<keyword evidence="4" id="KW-0131">Cell cycle</keyword>
<dbReference type="InterPro" id="IPR007730">
    <property type="entry name" value="SPOR-like_dom"/>
</dbReference>
<dbReference type="GO" id="GO:0042834">
    <property type="term" value="F:peptidoglycan binding"/>
    <property type="evidence" value="ECO:0007669"/>
    <property type="project" value="InterPro"/>
</dbReference>
<dbReference type="Gene3D" id="3.30.70.1070">
    <property type="entry name" value="Sporulation related repeat"/>
    <property type="match status" value="1"/>
</dbReference>
<feature type="region of interest" description="Disordered" evidence="1">
    <location>
        <begin position="119"/>
        <end position="139"/>
    </location>
</feature>
<dbReference type="Pfam" id="PF05036">
    <property type="entry name" value="SPOR"/>
    <property type="match status" value="1"/>
</dbReference>
<dbReference type="OrthoDB" id="8479416at2"/>